<dbReference type="EMBL" id="JAUZQC010000017">
    <property type="protein sequence ID" value="KAK5856404.1"/>
    <property type="molecule type" value="Genomic_DNA"/>
</dbReference>
<accession>A0AAN7X9A1</accession>
<dbReference type="PANTHER" id="PTHR15343:SF0">
    <property type="entry name" value="T-CELL ANTIGEN CD7"/>
    <property type="match status" value="1"/>
</dbReference>
<keyword evidence="2" id="KW-1133">Transmembrane helix</keyword>
<dbReference type="SUPFAM" id="SSF48726">
    <property type="entry name" value="Immunoglobulin"/>
    <property type="match status" value="1"/>
</dbReference>
<dbReference type="InterPro" id="IPR036179">
    <property type="entry name" value="Ig-like_dom_sf"/>
</dbReference>
<feature type="region of interest" description="Disordered" evidence="1">
    <location>
        <begin position="249"/>
        <end position="278"/>
    </location>
</feature>
<feature type="transmembrane region" description="Helical" evidence="2">
    <location>
        <begin position="148"/>
        <end position="168"/>
    </location>
</feature>
<keyword evidence="3" id="KW-0732">Signal</keyword>
<comment type="caution">
    <text evidence="4">The sequence shown here is derived from an EMBL/GenBank/DDBJ whole genome shotgun (WGS) entry which is preliminary data.</text>
</comment>
<evidence type="ECO:0000313" key="4">
    <source>
        <dbReference type="EMBL" id="KAK5856404.1"/>
    </source>
</evidence>
<protein>
    <recommendedName>
        <fullName evidence="6">Immunoglobulin V-set domain-containing protein</fullName>
    </recommendedName>
</protein>
<dbReference type="PANTHER" id="PTHR15343">
    <property type="entry name" value="CD7"/>
    <property type="match status" value="1"/>
</dbReference>
<dbReference type="GO" id="GO:0002250">
    <property type="term" value="P:adaptive immune response"/>
    <property type="evidence" value="ECO:0007669"/>
    <property type="project" value="InterPro"/>
</dbReference>
<organism evidence="4 5">
    <name type="scientific">Eleginops maclovinus</name>
    <name type="common">Patagonian blennie</name>
    <name type="synonym">Eleginus maclovinus</name>
    <dbReference type="NCBI Taxonomy" id="56733"/>
    <lineage>
        <taxon>Eukaryota</taxon>
        <taxon>Metazoa</taxon>
        <taxon>Chordata</taxon>
        <taxon>Craniata</taxon>
        <taxon>Vertebrata</taxon>
        <taxon>Euteleostomi</taxon>
        <taxon>Actinopterygii</taxon>
        <taxon>Neopterygii</taxon>
        <taxon>Teleostei</taxon>
        <taxon>Neoteleostei</taxon>
        <taxon>Acanthomorphata</taxon>
        <taxon>Eupercaria</taxon>
        <taxon>Perciformes</taxon>
        <taxon>Notothenioidei</taxon>
        <taxon>Eleginopidae</taxon>
        <taxon>Eleginops</taxon>
    </lineage>
</organism>
<keyword evidence="5" id="KW-1185">Reference proteome</keyword>
<dbReference type="AlphaFoldDB" id="A0AAN7X9A1"/>
<evidence type="ECO:0000256" key="1">
    <source>
        <dbReference type="SAM" id="MobiDB-lite"/>
    </source>
</evidence>
<name>A0AAN7X9A1_ELEMC</name>
<reference evidence="4 5" key="1">
    <citation type="journal article" date="2023" name="Genes (Basel)">
        <title>Chromosome-Level Genome Assembly and Circadian Gene Repertoire of the Patagonia Blennie Eleginops maclovinus-The Closest Ancestral Proxy of Antarctic Cryonotothenioids.</title>
        <authorList>
            <person name="Cheng C.C."/>
            <person name="Rivera-Colon A.G."/>
            <person name="Minhas B.F."/>
            <person name="Wilson L."/>
            <person name="Rayamajhi N."/>
            <person name="Vargas-Chacoff L."/>
            <person name="Catchen J.M."/>
        </authorList>
    </citation>
    <scope>NUCLEOTIDE SEQUENCE [LARGE SCALE GENOMIC DNA]</scope>
    <source>
        <strain evidence="4">JMC-PN-2008</strain>
    </source>
</reference>
<keyword evidence="2" id="KW-0472">Membrane</keyword>
<proteinExistence type="predicted"/>
<dbReference type="Gene3D" id="2.60.40.10">
    <property type="entry name" value="Immunoglobulins"/>
    <property type="match status" value="1"/>
</dbReference>
<dbReference type="InterPro" id="IPR039090">
    <property type="entry name" value="CD7"/>
</dbReference>
<feature type="chain" id="PRO_5042915558" description="Immunoglobulin V-set domain-containing protein" evidence="3">
    <location>
        <begin position="20"/>
        <end position="278"/>
    </location>
</feature>
<evidence type="ECO:0000313" key="5">
    <source>
        <dbReference type="Proteomes" id="UP001346869"/>
    </source>
</evidence>
<sequence length="278" mass="31134">MKTSLACILIFLQFFEASSELILQQLTESQSLELSCFTQLEPGSLTGLYLYHRSAHSQTTLLSMAVGGELRVALGYKGRLQLNGGLDSLQVNVTVSQLQHSDTGLYMWELTYMEDNRSDQITLSAHTVFLLVEGTGRPCQCSPIYPPLLFTIFTVGGILLLTLSWLAVEKCVKARYHRPQPPVPIYEEMTRKQQNVENNPETPPHLEEADFPVYANPNIRQPQDNYYACPRQLALRAVGGPKQTTWIQLSPHEAQRSRGVREGGSLQSNRDLSLGVHC</sequence>
<dbReference type="Proteomes" id="UP001346869">
    <property type="component" value="Unassembled WGS sequence"/>
</dbReference>
<evidence type="ECO:0008006" key="6">
    <source>
        <dbReference type="Google" id="ProtNLM"/>
    </source>
</evidence>
<reference evidence="4 5" key="2">
    <citation type="journal article" date="2023" name="Mol. Biol. Evol.">
        <title>Genomics of Secondarily Temperate Adaptation in the Only Non-Antarctic Icefish.</title>
        <authorList>
            <person name="Rivera-Colon A.G."/>
            <person name="Rayamajhi N."/>
            <person name="Minhas B.F."/>
            <person name="Madrigal G."/>
            <person name="Bilyk K.T."/>
            <person name="Yoon V."/>
            <person name="Hune M."/>
            <person name="Gregory S."/>
            <person name="Cheng C.H.C."/>
            <person name="Catchen J.M."/>
        </authorList>
    </citation>
    <scope>NUCLEOTIDE SEQUENCE [LARGE SCALE GENOMIC DNA]</scope>
    <source>
        <strain evidence="4">JMC-PN-2008</strain>
    </source>
</reference>
<dbReference type="GO" id="GO:0016020">
    <property type="term" value="C:membrane"/>
    <property type="evidence" value="ECO:0007669"/>
    <property type="project" value="InterPro"/>
</dbReference>
<keyword evidence="2" id="KW-0812">Transmembrane</keyword>
<gene>
    <name evidence="4" type="ORF">PBY51_008003</name>
</gene>
<feature type="signal peptide" evidence="3">
    <location>
        <begin position="1"/>
        <end position="19"/>
    </location>
</feature>
<evidence type="ECO:0000256" key="3">
    <source>
        <dbReference type="SAM" id="SignalP"/>
    </source>
</evidence>
<dbReference type="InterPro" id="IPR013783">
    <property type="entry name" value="Ig-like_fold"/>
</dbReference>
<dbReference type="GO" id="GO:0038023">
    <property type="term" value="F:signaling receptor activity"/>
    <property type="evidence" value="ECO:0007669"/>
    <property type="project" value="InterPro"/>
</dbReference>
<evidence type="ECO:0000256" key="2">
    <source>
        <dbReference type="SAM" id="Phobius"/>
    </source>
</evidence>